<name>A0AAD9PFW1_RIDPI</name>
<organism evidence="1 2">
    <name type="scientific">Ridgeia piscesae</name>
    <name type="common">Tubeworm</name>
    <dbReference type="NCBI Taxonomy" id="27915"/>
    <lineage>
        <taxon>Eukaryota</taxon>
        <taxon>Metazoa</taxon>
        <taxon>Spiralia</taxon>
        <taxon>Lophotrochozoa</taxon>
        <taxon>Annelida</taxon>
        <taxon>Polychaeta</taxon>
        <taxon>Sedentaria</taxon>
        <taxon>Canalipalpata</taxon>
        <taxon>Sabellida</taxon>
        <taxon>Siboglinidae</taxon>
        <taxon>Ridgeia</taxon>
    </lineage>
</organism>
<comment type="caution">
    <text evidence="1">The sequence shown here is derived from an EMBL/GenBank/DDBJ whole genome shotgun (WGS) entry which is preliminary data.</text>
</comment>
<dbReference type="Proteomes" id="UP001209878">
    <property type="component" value="Unassembled WGS sequence"/>
</dbReference>
<keyword evidence="2" id="KW-1185">Reference proteome</keyword>
<gene>
    <name evidence="1" type="ORF">NP493_6g09000</name>
</gene>
<evidence type="ECO:0000313" key="1">
    <source>
        <dbReference type="EMBL" id="KAK2193920.1"/>
    </source>
</evidence>
<sequence length="132" mass="15737">MWKRWIWSWVDWKRLGCGSRERNAHFSQTRLYTWDTRLTNMDFIQCKIRWREAILKPRSPENVQELQAFLVVLELLRKIPVQPVDRISAIAQIAMQGTEVVAGTATTAEVSKERRNSFYQRKCRRTMIRISP</sequence>
<accession>A0AAD9PFW1</accession>
<dbReference type="AlphaFoldDB" id="A0AAD9PFW1"/>
<proteinExistence type="predicted"/>
<evidence type="ECO:0000313" key="2">
    <source>
        <dbReference type="Proteomes" id="UP001209878"/>
    </source>
</evidence>
<reference evidence="1" key="1">
    <citation type="journal article" date="2023" name="Mol. Biol. Evol.">
        <title>Third-Generation Sequencing Reveals the Adaptive Role of the Epigenome in Three Deep-Sea Polychaetes.</title>
        <authorList>
            <person name="Perez M."/>
            <person name="Aroh O."/>
            <person name="Sun Y."/>
            <person name="Lan Y."/>
            <person name="Juniper S.K."/>
            <person name="Young C.R."/>
            <person name="Angers B."/>
            <person name="Qian P.Y."/>
        </authorList>
    </citation>
    <scope>NUCLEOTIDE SEQUENCE</scope>
    <source>
        <strain evidence="1">R07B-5</strain>
    </source>
</reference>
<dbReference type="EMBL" id="JAODUO010000005">
    <property type="protein sequence ID" value="KAK2193920.1"/>
    <property type="molecule type" value="Genomic_DNA"/>
</dbReference>
<protein>
    <submittedName>
        <fullName evidence="1">Uncharacterized protein</fullName>
    </submittedName>
</protein>